<name>A0A9Q0FIK0_9ROSI</name>
<dbReference type="Proteomes" id="UP001141552">
    <property type="component" value="Unassembled WGS sequence"/>
</dbReference>
<dbReference type="AlphaFoldDB" id="A0A9Q0FIK0"/>
<dbReference type="PANTHER" id="PTHR31717:SF58">
    <property type="entry name" value="ZINC FINGER PROTEIN CONSTANS-LIKE 13"/>
    <property type="match status" value="1"/>
</dbReference>
<dbReference type="GO" id="GO:0006355">
    <property type="term" value="P:regulation of DNA-templated transcription"/>
    <property type="evidence" value="ECO:0007669"/>
    <property type="project" value="UniProtKB-ARBA"/>
</dbReference>
<proteinExistence type="inferred from homology"/>
<evidence type="ECO:0000259" key="11">
    <source>
        <dbReference type="PROSITE" id="PS50119"/>
    </source>
</evidence>
<evidence type="ECO:0000256" key="4">
    <source>
        <dbReference type="ARBA" id="ARBA00022737"/>
    </source>
</evidence>
<dbReference type="PROSITE" id="PS51017">
    <property type="entry name" value="CCT"/>
    <property type="match status" value="1"/>
</dbReference>
<dbReference type="Pfam" id="PF06203">
    <property type="entry name" value="CCT"/>
    <property type="match status" value="1"/>
</dbReference>
<feature type="compositionally biased region" description="Basic and acidic residues" evidence="10">
    <location>
        <begin position="365"/>
        <end position="382"/>
    </location>
</feature>
<keyword evidence="5 8" id="KW-0863">Zinc-finger</keyword>
<dbReference type="SMART" id="SM00336">
    <property type="entry name" value="BBOX"/>
    <property type="match status" value="2"/>
</dbReference>
<evidence type="ECO:0000256" key="2">
    <source>
        <dbReference type="ARBA" id="ARBA00010024"/>
    </source>
</evidence>
<accession>A0A9Q0FIK0</accession>
<reference evidence="13" key="1">
    <citation type="submission" date="2022-02" db="EMBL/GenBank/DDBJ databases">
        <authorList>
            <person name="Henning P.M."/>
            <person name="McCubbin A.G."/>
            <person name="Shore J.S."/>
        </authorList>
    </citation>
    <scope>NUCLEOTIDE SEQUENCE</scope>
    <source>
        <strain evidence="13">F60SS</strain>
        <tissue evidence="13">Leaves</tissue>
    </source>
</reference>
<keyword evidence="7 9" id="KW-0539">Nucleus</keyword>
<evidence type="ECO:0000256" key="9">
    <source>
        <dbReference type="PROSITE-ProRule" id="PRU00357"/>
    </source>
</evidence>
<feature type="domain" description="B box-type" evidence="11">
    <location>
        <begin position="73"/>
        <end position="120"/>
    </location>
</feature>
<evidence type="ECO:0000313" key="13">
    <source>
        <dbReference type="EMBL" id="KAJ4832103.1"/>
    </source>
</evidence>
<evidence type="ECO:0000256" key="5">
    <source>
        <dbReference type="ARBA" id="ARBA00022771"/>
    </source>
</evidence>
<dbReference type="GO" id="GO:0005634">
    <property type="term" value="C:nucleus"/>
    <property type="evidence" value="ECO:0007669"/>
    <property type="project" value="UniProtKB-SubCell"/>
</dbReference>
<keyword evidence="4" id="KW-0677">Repeat</keyword>
<dbReference type="GO" id="GO:0008270">
    <property type="term" value="F:zinc ion binding"/>
    <property type="evidence" value="ECO:0007669"/>
    <property type="project" value="UniProtKB-KW"/>
</dbReference>
<comment type="caution">
    <text evidence="13">The sequence shown here is derived from an EMBL/GenBank/DDBJ whole genome shotgun (WGS) entry which is preliminary data.</text>
</comment>
<comment type="subcellular location">
    <subcellularLocation>
        <location evidence="1 9">Nucleus</location>
    </subcellularLocation>
</comment>
<evidence type="ECO:0000259" key="12">
    <source>
        <dbReference type="PROSITE" id="PS51017"/>
    </source>
</evidence>
<dbReference type="PANTHER" id="PTHR31717">
    <property type="entry name" value="ZINC FINGER PROTEIN CONSTANS-LIKE 10"/>
    <property type="match status" value="1"/>
</dbReference>
<evidence type="ECO:0000256" key="10">
    <source>
        <dbReference type="SAM" id="MobiDB-lite"/>
    </source>
</evidence>
<keyword evidence="14" id="KW-1185">Reference proteome</keyword>
<feature type="region of interest" description="Disordered" evidence="10">
    <location>
        <begin position="339"/>
        <end position="382"/>
    </location>
</feature>
<feature type="region of interest" description="Disordered" evidence="10">
    <location>
        <begin position="1"/>
        <end position="25"/>
    </location>
</feature>
<comment type="similarity">
    <text evidence="2">Belongs to the CONSTANS family.</text>
</comment>
<evidence type="ECO:0008006" key="15">
    <source>
        <dbReference type="Google" id="ProtNLM"/>
    </source>
</evidence>
<evidence type="ECO:0000256" key="1">
    <source>
        <dbReference type="ARBA" id="ARBA00004123"/>
    </source>
</evidence>
<protein>
    <recommendedName>
        <fullName evidence="15">Zinc finger protein CONSTANS-LIKE 13</fullName>
    </recommendedName>
</protein>
<dbReference type="EMBL" id="JAKUCV010005196">
    <property type="protein sequence ID" value="KAJ4832103.1"/>
    <property type="molecule type" value="Genomic_DNA"/>
</dbReference>
<evidence type="ECO:0000256" key="7">
    <source>
        <dbReference type="ARBA" id="ARBA00023242"/>
    </source>
</evidence>
<dbReference type="InterPro" id="IPR010402">
    <property type="entry name" value="CCT_domain"/>
</dbReference>
<feature type="domain" description="CCT" evidence="12">
    <location>
        <begin position="351"/>
        <end position="393"/>
    </location>
</feature>
<dbReference type="OrthoDB" id="153872at2759"/>
<feature type="domain" description="B box-type" evidence="11">
    <location>
        <begin position="30"/>
        <end position="77"/>
    </location>
</feature>
<feature type="non-terminal residue" evidence="13">
    <location>
        <position position="395"/>
    </location>
</feature>
<gene>
    <name evidence="13" type="ORF">Tsubulata_028050</name>
</gene>
<dbReference type="PROSITE" id="PS50119">
    <property type="entry name" value="ZF_BBOX"/>
    <property type="match status" value="2"/>
</dbReference>
<feature type="region of interest" description="Disordered" evidence="10">
    <location>
        <begin position="302"/>
        <end position="327"/>
    </location>
</feature>
<organism evidence="13 14">
    <name type="scientific">Turnera subulata</name>
    <dbReference type="NCBI Taxonomy" id="218843"/>
    <lineage>
        <taxon>Eukaryota</taxon>
        <taxon>Viridiplantae</taxon>
        <taxon>Streptophyta</taxon>
        <taxon>Embryophyta</taxon>
        <taxon>Tracheophyta</taxon>
        <taxon>Spermatophyta</taxon>
        <taxon>Magnoliopsida</taxon>
        <taxon>eudicotyledons</taxon>
        <taxon>Gunneridae</taxon>
        <taxon>Pentapetalae</taxon>
        <taxon>rosids</taxon>
        <taxon>fabids</taxon>
        <taxon>Malpighiales</taxon>
        <taxon>Passifloraceae</taxon>
        <taxon>Turnera</taxon>
    </lineage>
</organism>
<evidence type="ECO:0000256" key="6">
    <source>
        <dbReference type="ARBA" id="ARBA00022833"/>
    </source>
</evidence>
<keyword evidence="6" id="KW-0862">Zinc</keyword>
<dbReference type="InterPro" id="IPR049808">
    <property type="entry name" value="CONSTANS-like_Bbox1"/>
</dbReference>
<dbReference type="InterPro" id="IPR000315">
    <property type="entry name" value="Znf_B-box"/>
</dbReference>
<evidence type="ECO:0000256" key="3">
    <source>
        <dbReference type="ARBA" id="ARBA00022723"/>
    </source>
</evidence>
<feature type="compositionally biased region" description="Basic and acidic residues" evidence="10">
    <location>
        <begin position="344"/>
        <end position="355"/>
    </location>
</feature>
<dbReference type="Pfam" id="PF00643">
    <property type="entry name" value="zf-B_box"/>
    <property type="match status" value="1"/>
</dbReference>
<sequence>PQMTDYPIPPEHHQEQQQQQTMIAKQEAQESKRLCDYCNDTTALLYCRADSAKLCLSCDREVHSTNQLFSKHTRSQLCDGCDASPASIFCETEHSVLCQNCDWERHSISRSPCTHNRRPIEGFSGCPTPGELVTFMGFEDLGPKKPLFPSEGSGGLLGSGLDGLGFGDDYSDLFVWDSPAVVSIDDLIVSSDSGQKFQALGNRNAVCGQHKEEILSQLHQLLSLEPDLKSENKGLEYINTWDSLDAGHNLQPRNTYTTCEPAALPDFEETLHQWCNDTEEAGNQAVPSASLKSNFRDMLVVPDKQSGSGGSLSHANDDHEAQPQNPSTARALSLFPKVAPHELNSQERDSAISRYKEKKKTRRNNRYDKHIRYESRKARAESRTRIRGRFAKIER</sequence>
<evidence type="ECO:0000256" key="8">
    <source>
        <dbReference type="PROSITE-ProRule" id="PRU00024"/>
    </source>
</evidence>
<dbReference type="CDD" id="cd19821">
    <property type="entry name" value="Bbox1_BBX-like"/>
    <property type="match status" value="2"/>
</dbReference>
<keyword evidence="3" id="KW-0479">Metal-binding</keyword>
<reference evidence="13" key="2">
    <citation type="journal article" date="2023" name="Plants (Basel)">
        <title>Annotation of the Turnera subulata (Passifloraceae) Draft Genome Reveals the S-Locus Evolved after the Divergence of Turneroideae from Passifloroideae in a Stepwise Manner.</title>
        <authorList>
            <person name="Henning P.M."/>
            <person name="Roalson E.H."/>
            <person name="Mir W."/>
            <person name="McCubbin A.G."/>
            <person name="Shore J.S."/>
        </authorList>
    </citation>
    <scope>NUCLEOTIDE SEQUENCE</scope>
    <source>
        <strain evidence="13">F60SS</strain>
    </source>
</reference>
<evidence type="ECO:0000313" key="14">
    <source>
        <dbReference type="Proteomes" id="UP001141552"/>
    </source>
</evidence>